<organism evidence="1 2">
    <name type="scientific">Desulfosarcina alkanivorans</name>
    <dbReference type="NCBI Taxonomy" id="571177"/>
    <lineage>
        <taxon>Bacteria</taxon>
        <taxon>Pseudomonadati</taxon>
        <taxon>Thermodesulfobacteriota</taxon>
        <taxon>Desulfobacteria</taxon>
        <taxon>Desulfobacterales</taxon>
        <taxon>Desulfosarcinaceae</taxon>
        <taxon>Desulfosarcina</taxon>
    </lineage>
</organism>
<dbReference type="OrthoDB" id="5458353at2"/>
<evidence type="ECO:0000313" key="2">
    <source>
        <dbReference type="Proteomes" id="UP000427906"/>
    </source>
</evidence>
<protein>
    <recommendedName>
        <fullName evidence="3">Zinc/iron-chelating domain-containing protein</fullName>
    </recommendedName>
</protein>
<dbReference type="RefSeq" id="WP_155315038.1">
    <property type="nucleotide sequence ID" value="NZ_AP021874.1"/>
</dbReference>
<evidence type="ECO:0008006" key="3">
    <source>
        <dbReference type="Google" id="ProtNLM"/>
    </source>
</evidence>
<gene>
    <name evidence="1" type="ORF">DSCA_06330</name>
</gene>
<name>A0A5K7YDI6_9BACT</name>
<proteinExistence type="predicted"/>
<dbReference type="Proteomes" id="UP000427906">
    <property type="component" value="Chromosome"/>
</dbReference>
<dbReference type="AlphaFoldDB" id="A0A5K7YDI6"/>
<sequence>MPEKESLFLTLDDALDALCNALLQYPFQLNLISALWPMIFGDGTYVMPGAGSRSVWAKIPGSRKLILCRDDEMTQRIVGRLKRLPPEPERLARLCALVFGARVCADVGTDPDRPPGLRVVTDMAGFVCLQCGHCCRTLSFHDGCTRSDYYRWLELGRTDILDWVGTVRRHGHVAACRIWIVPGTNRYARKCPWLKKLPVRDQYACTIHEVRPAICRQYPGSRKHARMTGCRGV</sequence>
<evidence type="ECO:0000313" key="1">
    <source>
        <dbReference type="EMBL" id="BBO66703.1"/>
    </source>
</evidence>
<accession>A0A5K7YDI6</accession>
<dbReference type="EMBL" id="AP021874">
    <property type="protein sequence ID" value="BBO66703.1"/>
    <property type="molecule type" value="Genomic_DNA"/>
</dbReference>
<keyword evidence="2" id="KW-1185">Reference proteome</keyword>
<dbReference type="KEGG" id="dalk:DSCA_06330"/>
<reference evidence="1 2" key="1">
    <citation type="submission" date="2019-11" db="EMBL/GenBank/DDBJ databases">
        <title>Comparative genomics of hydrocarbon-degrading Desulfosarcina strains.</title>
        <authorList>
            <person name="Watanabe M."/>
            <person name="Kojima H."/>
            <person name="Fukui M."/>
        </authorList>
    </citation>
    <scope>NUCLEOTIDE SEQUENCE [LARGE SCALE GENOMIC DNA]</scope>
    <source>
        <strain evidence="1 2">PL12</strain>
    </source>
</reference>